<reference evidence="1" key="1">
    <citation type="submission" date="2022-11" db="EMBL/GenBank/DDBJ databases">
        <title>Hoeflea poritis sp. nov., isolated from scleractinian coral Porites lutea.</title>
        <authorList>
            <person name="Zhang G."/>
            <person name="Wei Q."/>
            <person name="Cai L."/>
        </authorList>
    </citation>
    <scope>NUCLEOTIDE SEQUENCE</scope>
    <source>
        <strain evidence="1">E7-10</strain>
    </source>
</reference>
<comment type="caution">
    <text evidence="1">The sequence shown here is derived from an EMBL/GenBank/DDBJ whole genome shotgun (WGS) entry which is preliminary data.</text>
</comment>
<proteinExistence type="predicted"/>
<gene>
    <name evidence="1" type="ORF">OOZ53_07530</name>
</gene>
<sequence length="94" mass="10339">MSGCVSETGYEPGIAAGSSSNGYSQCRAEAWKRYPEKPVVNQEPGYIGDRWVSCGDGSSRLCPPASAAYYADQGTYWDYNRTPRQLFLRRCLAG</sequence>
<protein>
    <recommendedName>
        <fullName evidence="3">Lectin-like protein BA14k</fullName>
    </recommendedName>
</protein>
<accession>A0ABT4VM59</accession>
<evidence type="ECO:0000313" key="1">
    <source>
        <dbReference type="EMBL" id="MDA4845197.1"/>
    </source>
</evidence>
<name>A0ABT4VM59_9HYPH</name>
<organism evidence="1 2">
    <name type="scientific">Hoeflea poritis</name>
    <dbReference type="NCBI Taxonomy" id="2993659"/>
    <lineage>
        <taxon>Bacteria</taxon>
        <taxon>Pseudomonadati</taxon>
        <taxon>Pseudomonadota</taxon>
        <taxon>Alphaproteobacteria</taxon>
        <taxon>Hyphomicrobiales</taxon>
        <taxon>Rhizobiaceae</taxon>
        <taxon>Hoeflea</taxon>
    </lineage>
</organism>
<dbReference type="EMBL" id="JAPJZH010000004">
    <property type="protein sequence ID" value="MDA4845197.1"/>
    <property type="molecule type" value="Genomic_DNA"/>
</dbReference>
<evidence type="ECO:0008006" key="3">
    <source>
        <dbReference type="Google" id="ProtNLM"/>
    </source>
</evidence>
<evidence type="ECO:0000313" key="2">
    <source>
        <dbReference type="Proteomes" id="UP001148313"/>
    </source>
</evidence>
<dbReference type="RefSeq" id="WP_271088797.1">
    <property type="nucleotide sequence ID" value="NZ_JAPJZH010000004.1"/>
</dbReference>
<dbReference type="Proteomes" id="UP001148313">
    <property type="component" value="Unassembled WGS sequence"/>
</dbReference>
<keyword evidence="2" id="KW-1185">Reference proteome</keyword>